<dbReference type="InterPro" id="IPR029068">
    <property type="entry name" value="Glyas_Bleomycin-R_OHBP_Dase"/>
</dbReference>
<evidence type="ECO:0000313" key="2">
    <source>
        <dbReference type="Proteomes" id="UP000799766"/>
    </source>
</evidence>
<dbReference type="Proteomes" id="UP000799766">
    <property type="component" value="Unassembled WGS sequence"/>
</dbReference>
<dbReference type="OrthoDB" id="4179687at2759"/>
<proteinExistence type="predicted"/>
<name>A0A6A6NWJ0_9PEZI</name>
<dbReference type="EMBL" id="MU001685">
    <property type="protein sequence ID" value="KAF2455874.1"/>
    <property type="molecule type" value="Genomic_DNA"/>
</dbReference>
<organism evidence="1 2">
    <name type="scientific">Lineolata rhizophorae</name>
    <dbReference type="NCBI Taxonomy" id="578093"/>
    <lineage>
        <taxon>Eukaryota</taxon>
        <taxon>Fungi</taxon>
        <taxon>Dikarya</taxon>
        <taxon>Ascomycota</taxon>
        <taxon>Pezizomycotina</taxon>
        <taxon>Dothideomycetes</taxon>
        <taxon>Dothideomycetes incertae sedis</taxon>
        <taxon>Lineolatales</taxon>
        <taxon>Lineolataceae</taxon>
        <taxon>Lineolata</taxon>
    </lineage>
</organism>
<gene>
    <name evidence="1" type="ORF">BDY21DRAFT_395271</name>
</gene>
<reference evidence="1" key="1">
    <citation type="journal article" date="2020" name="Stud. Mycol.">
        <title>101 Dothideomycetes genomes: a test case for predicting lifestyles and emergence of pathogens.</title>
        <authorList>
            <person name="Haridas S."/>
            <person name="Albert R."/>
            <person name="Binder M."/>
            <person name="Bloem J."/>
            <person name="Labutti K."/>
            <person name="Salamov A."/>
            <person name="Andreopoulos B."/>
            <person name="Baker S."/>
            <person name="Barry K."/>
            <person name="Bills G."/>
            <person name="Bluhm B."/>
            <person name="Cannon C."/>
            <person name="Castanera R."/>
            <person name="Culley D."/>
            <person name="Daum C."/>
            <person name="Ezra D."/>
            <person name="Gonzalez J."/>
            <person name="Henrissat B."/>
            <person name="Kuo A."/>
            <person name="Liang C."/>
            <person name="Lipzen A."/>
            <person name="Lutzoni F."/>
            <person name="Magnuson J."/>
            <person name="Mondo S."/>
            <person name="Nolan M."/>
            <person name="Ohm R."/>
            <person name="Pangilinan J."/>
            <person name="Park H.-J."/>
            <person name="Ramirez L."/>
            <person name="Alfaro M."/>
            <person name="Sun H."/>
            <person name="Tritt A."/>
            <person name="Yoshinaga Y."/>
            <person name="Zwiers L.-H."/>
            <person name="Turgeon B."/>
            <person name="Goodwin S."/>
            <person name="Spatafora J."/>
            <person name="Crous P."/>
            <person name="Grigoriev I."/>
        </authorList>
    </citation>
    <scope>NUCLEOTIDE SEQUENCE</scope>
    <source>
        <strain evidence="1">ATCC 16933</strain>
    </source>
</reference>
<dbReference type="SUPFAM" id="SSF54593">
    <property type="entry name" value="Glyoxalase/Bleomycin resistance protein/Dihydroxybiphenyl dioxygenase"/>
    <property type="match status" value="1"/>
</dbReference>
<dbReference type="Gene3D" id="3.10.180.10">
    <property type="entry name" value="2,3-Dihydroxybiphenyl 1,2-Dioxygenase, domain 1"/>
    <property type="match status" value="1"/>
</dbReference>
<sequence length="283" mass="30926">MPPVRLRQIAFITHDLEKERHKLTEVFSTEVIYADPAVAQWGLKNFLVSLGGDFLEVCAPVQPDTSVGRLLDKRGDGGYMIIMQTEDAAARRAFIETNGLAKVIHSHSSDDADCVQYHPKGIKGGIMPELDTQHPSPDHPSPLTTRLSHWHACGPSSRYAAYLPAMQLTSHLALSRLALRLAPGNADVVGAAAQWSELFGIARGDAAGELAFADGVKVEFLAGEEGKREGLEEVRVDVRGRDKLMEMLGRASRLGLCGDGWIRMVGVRWVFLLVGSDGKRSYL</sequence>
<accession>A0A6A6NWJ0</accession>
<protein>
    <recommendedName>
        <fullName evidence="3">Glyoxalase-like domain-containing protein</fullName>
    </recommendedName>
</protein>
<dbReference type="AlphaFoldDB" id="A0A6A6NWJ0"/>
<keyword evidence="2" id="KW-1185">Reference proteome</keyword>
<evidence type="ECO:0000313" key="1">
    <source>
        <dbReference type="EMBL" id="KAF2455874.1"/>
    </source>
</evidence>
<evidence type="ECO:0008006" key="3">
    <source>
        <dbReference type="Google" id="ProtNLM"/>
    </source>
</evidence>